<keyword evidence="14" id="KW-1185">Reference proteome</keyword>
<dbReference type="InterPro" id="IPR000433">
    <property type="entry name" value="Znf_ZZ"/>
</dbReference>
<keyword evidence="4" id="KW-0808">Transferase</keyword>
<evidence type="ECO:0000256" key="6">
    <source>
        <dbReference type="ARBA" id="ARBA00022737"/>
    </source>
</evidence>
<dbReference type="Pfam" id="PF18346">
    <property type="entry name" value="SH3_15"/>
    <property type="match status" value="1"/>
</dbReference>
<evidence type="ECO:0000313" key="13">
    <source>
        <dbReference type="EMBL" id="CAL1541885.1"/>
    </source>
</evidence>
<evidence type="ECO:0000256" key="1">
    <source>
        <dbReference type="ARBA" id="ARBA00004496"/>
    </source>
</evidence>
<dbReference type="PROSITE" id="PS50135">
    <property type="entry name" value="ZF_ZZ_2"/>
    <property type="match status" value="2"/>
</dbReference>
<dbReference type="GO" id="GO:0008270">
    <property type="term" value="F:zinc ion binding"/>
    <property type="evidence" value="ECO:0007669"/>
    <property type="project" value="UniProtKB-KW"/>
</dbReference>
<dbReference type="Proteomes" id="UP001497497">
    <property type="component" value="Unassembled WGS sequence"/>
</dbReference>
<dbReference type="AlphaFoldDB" id="A0AAV2I592"/>
<dbReference type="Gene3D" id="3.30.60.90">
    <property type="match status" value="2"/>
</dbReference>
<sequence length="605" mass="67812">MTTIKRGLRVVRGPDWKWADQDKGEGHVGTVVKISGQEGTNLPENHVSVMWDTGGKKRYKTGHENTFDLYVFDNAQCGVFHRSPCHECNSEIIKGIRWKCSVCPDINLCTRCYMNDGHDTSHSFIRLDSCRSSGQSLPARSESLDEKCQAQGTFKNATVCRTQDMNKGSNDGEKVEEGTILDVGDLLLTFRSKVIVQWSNKKVFDYPMGHDGEVNVTCITPTLWGLYYRNHLPVLGKMIMDRETPDLTILSVAGCFQGYNCQSFKEIDRHLSCIEHQLFSKEESNGPGMPSFIGYRVVRGPGWNWGDQDFGEGHLGTVIKSFCNTETQELDAVLVIWDHGMGNMYRVGDGGTLGLCVFDTAQNGVKHSAVRCSECKARPIHGIRWKCVLCKDFDLCSRCYGDDKHDVSHEFWRIETRVAKPVKVGKRSETQKVQAKGILPGATVRRGVHWQWGEVDGGDGALGVVTDVKNWTSDDGRDSGRSRIDVAWDSTGRTNACRLGHTGRVELKFIRAAPGGFYFKGHLPILGKSKEQCPALEIEDKVKCLDDAETVKKILRENYLWSDDIEKYITRIGIVESILDEVEVKVTYDEDITLTLHPAVLIKVC</sequence>
<evidence type="ECO:0000256" key="4">
    <source>
        <dbReference type="ARBA" id="ARBA00022679"/>
    </source>
</evidence>
<dbReference type="InterPro" id="IPR040847">
    <property type="entry name" value="SH3_15"/>
</dbReference>
<dbReference type="InterPro" id="IPR043145">
    <property type="entry name" value="Znf_ZZ_sf"/>
</dbReference>
<feature type="domain" description="ZZ-type" evidence="11">
    <location>
        <begin position="367"/>
        <end position="419"/>
    </location>
</feature>
<feature type="domain" description="ZZ-type" evidence="11">
    <location>
        <begin position="80"/>
        <end position="132"/>
    </location>
</feature>
<evidence type="ECO:0000256" key="8">
    <source>
        <dbReference type="ARBA" id="ARBA00022786"/>
    </source>
</evidence>
<keyword evidence="8" id="KW-0833">Ubl conjugation pathway</keyword>
<organism evidence="13 14">
    <name type="scientific">Lymnaea stagnalis</name>
    <name type="common">Great pond snail</name>
    <name type="synonym">Helix stagnalis</name>
    <dbReference type="NCBI Taxonomy" id="6523"/>
    <lineage>
        <taxon>Eukaryota</taxon>
        <taxon>Metazoa</taxon>
        <taxon>Spiralia</taxon>
        <taxon>Lophotrochozoa</taxon>
        <taxon>Mollusca</taxon>
        <taxon>Gastropoda</taxon>
        <taxon>Heterobranchia</taxon>
        <taxon>Euthyneura</taxon>
        <taxon>Panpulmonata</taxon>
        <taxon>Hygrophila</taxon>
        <taxon>Lymnaeoidea</taxon>
        <taxon>Lymnaeidae</taxon>
        <taxon>Lymnaea</taxon>
    </lineage>
</organism>
<gene>
    <name evidence="13" type="ORF">GSLYS_00015491001</name>
</gene>
<dbReference type="SMART" id="SM00291">
    <property type="entry name" value="ZnF_ZZ"/>
    <property type="match status" value="2"/>
</dbReference>
<dbReference type="Gene3D" id="2.30.30.40">
    <property type="entry name" value="SH3 Domains"/>
    <property type="match status" value="4"/>
</dbReference>
<dbReference type="PANTHER" id="PTHR24202:SF4">
    <property type="entry name" value="E3 UBIQUITIN-PROTEIN LIGASE MIB2-RELATED"/>
    <property type="match status" value="1"/>
</dbReference>
<evidence type="ECO:0000256" key="10">
    <source>
        <dbReference type="PROSITE-ProRule" id="PRU00228"/>
    </source>
</evidence>
<comment type="caution">
    <text evidence="13">The sequence shown here is derived from an EMBL/GenBank/DDBJ whole genome shotgun (WGS) entry which is preliminary data.</text>
</comment>
<dbReference type="Pfam" id="PF00569">
    <property type="entry name" value="ZZ"/>
    <property type="match status" value="2"/>
</dbReference>
<evidence type="ECO:0000313" key="14">
    <source>
        <dbReference type="Proteomes" id="UP001497497"/>
    </source>
</evidence>
<comment type="subcellular location">
    <subcellularLocation>
        <location evidence="1">Cytoplasm</location>
    </subcellularLocation>
</comment>
<keyword evidence="3" id="KW-0963">Cytoplasm</keyword>
<dbReference type="PROSITE" id="PS51416">
    <property type="entry name" value="MIB_HERC2"/>
    <property type="match status" value="3"/>
</dbReference>
<evidence type="ECO:0000256" key="5">
    <source>
        <dbReference type="ARBA" id="ARBA00022723"/>
    </source>
</evidence>
<proteinExistence type="predicted"/>
<dbReference type="Pfam" id="PF06701">
    <property type="entry name" value="MIB_HERC2"/>
    <property type="match status" value="3"/>
</dbReference>
<keyword evidence="7 10" id="KW-0863">Zinc-finger</keyword>
<dbReference type="EMBL" id="CAXITT010000457">
    <property type="protein sequence ID" value="CAL1541885.1"/>
    <property type="molecule type" value="Genomic_DNA"/>
</dbReference>
<dbReference type="InterPro" id="IPR037252">
    <property type="entry name" value="Mib_Herc2_sf"/>
</dbReference>
<dbReference type="PROSITE" id="PS01357">
    <property type="entry name" value="ZF_ZZ_1"/>
    <property type="match status" value="2"/>
</dbReference>
<dbReference type="InterPro" id="IPR010606">
    <property type="entry name" value="Mib_Herc2"/>
</dbReference>
<evidence type="ECO:0000259" key="12">
    <source>
        <dbReference type="PROSITE" id="PS51416"/>
    </source>
</evidence>
<evidence type="ECO:0000256" key="9">
    <source>
        <dbReference type="ARBA" id="ARBA00022833"/>
    </source>
</evidence>
<evidence type="ECO:0000256" key="7">
    <source>
        <dbReference type="ARBA" id="ARBA00022771"/>
    </source>
</evidence>
<protein>
    <submittedName>
        <fullName evidence="13">Uncharacterized protein</fullName>
    </submittedName>
</protein>
<reference evidence="13 14" key="1">
    <citation type="submission" date="2024-04" db="EMBL/GenBank/DDBJ databases">
        <authorList>
            <consortium name="Genoscope - CEA"/>
            <person name="William W."/>
        </authorList>
    </citation>
    <scope>NUCLEOTIDE SEQUENCE [LARGE SCALE GENOMIC DNA]</scope>
</reference>
<dbReference type="FunFam" id="3.30.60.90:FF:000004">
    <property type="entry name" value="Putative E3 ubiquitin-protein ligase MIB2"/>
    <property type="match status" value="1"/>
</dbReference>
<dbReference type="GO" id="GO:0016567">
    <property type="term" value="P:protein ubiquitination"/>
    <property type="evidence" value="ECO:0007669"/>
    <property type="project" value="InterPro"/>
</dbReference>
<feature type="domain" description="MIB/HERC2" evidence="12">
    <location>
        <begin position="430"/>
        <end position="513"/>
    </location>
</feature>
<evidence type="ECO:0000256" key="3">
    <source>
        <dbReference type="ARBA" id="ARBA00022490"/>
    </source>
</evidence>
<accession>A0AAV2I592</accession>
<dbReference type="PANTHER" id="PTHR24202">
    <property type="entry name" value="E3 UBIQUITIN-PROTEIN LIGASE MIB2"/>
    <property type="match status" value="1"/>
</dbReference>
<dbReference type="FunFam" id="2.30.30.40:FF:000078">
    <property type="entry name" value="Putative e3 ubiquitin-protein ligase mib2"/>
    <property type="match status" value="1"/>
</dbReference>
<keyword evidence="5" id="KW-0479">Metal-binding</keyword>
<dbReference type="FunFam" id="2.30.30.40:FF:000044">
    <property type="entry name" value="E3 ubiquitin-protein ligase MIB2, putative"/>
    <property type="match status" value="1"/>
</dbReference>
<evidence type="ECO:0000259" key="11">
    <source>
        <dbReference type="PROSITE" id="PS50135"/>
    </source>
</evidence>
<keyword evidence="9" id="KW-0862">Zinc</keyword>
<name>A0AAV2I592_LYMST</name>
<dbReference type="GO" id="GO:0005737">
    <property type="term" value="C:cytoplasm"/>
    <property type="evidence" value="ECO:0007669"/>
    <property type="project" value="UniProtKB-SubCell"/>
</dbReference>
<feature type="domain" description="MIB/HERC2" evidence="12">
    <location>
        <begin position="283"/>
        <end position="361"/>
    </location>
</feature>
<evidence type="ECO:0000256" key="2">
    <source>
        <dbReference type="ARBA" id="ARBA00004906"/>
    </source>
</evidence>
<comment type="pathway">
    <text evidence="2">Protein modification; protein ubiquitination.</text>
</comment>
<feature type="domain" description="MIB/HERC2" evidence="12">
    <location>
        <begin position="1"/>
        <end position="75"/>
    </location>
</feature>
<dbReference type="SUPFAM" id="SSF159034">
    <property type="entry name" value="Mib/herc2 domain-like"/>
    <property type="match status" value="4"/>
</dbReference>
<dbReference type="GO" id="GO:0004842">
    <property type="term" value="F:ubiquitin-protein transferase activity"/>
    <property type="evidence" value="ECO:0007669"/>
    <property type="project" value="InterPro"/>
</dbReference>
<keyword evidence="6" id="KW-0677">Repeat</keyword>
<dbReference type="SUPFAM" id="SSF57850">
    <property type="entry name" value="RING/U-box"/>
    <property type="match status" value="2"/>
</dbReference>